<evidence type="ECO:0000259" key="3">
    <source>
        <dbReference type="PROSITE" id="PS50192"/>
    </source>
</evidence>
<organism evidence="4">
    <name type="scientific">Phallusia mammillata</name>
    <dbReference type="NCBI Taxonomy" id="59560"/>
    <lineage>
        <taxon>Eukaryota</taxon>
        <taxon>Metazoa</taxon>
        <taxon>Chordata</taxon>
        <taxon>Tunicata</taxon>
        <taxon>Ascidiacea</taxon>
        <taxon>Phlebobranchia</taxon>
        <taxon>Ascidiidae</taxon>
        <taxon>Phallusia</taxon>
    </lineage>
</organism>
<dbReference type="SUPFAM" id="SSF47661">
    <property type="entry name" value="t-snare proteins"/>
    <property type="match status" value="1"/>
</dbReference>
<dbReference type="GO" id="GO:0012505">
    <property type="term" value="C:endomembrane system"/>
    <property type="evidence" value="ECO:0007669"/>
    <property type="project" value="TreeGrafter"/>
</dbReference>
<dbReference type="SUPFAM" id="SSF58038">
    <property type="entry name" value="SNARE fusion complex"/>
    <property type="match status" value="1"/>
</dbReference>
<dbReference type="GO" id="GO:0000149">
    <property type="term" value="F:SNARE binding"/>
    <property type="evidence" value="ECO:0007669"/>
    <property type="project" value="TreeGrafter"/>
</dbReference>
<keyword evidence="2" id="KW-0812">Transmembrane</keyword>
<feature type="domain" description="T-SNARE coiled-coil homology" evidence="3">
    <location>
        <begin position="236"/>
        <end position="290"/>
    </location>
</feature>
<evidence type="ECO:0000313" key="4">
    <source>
        <dbReference type="EMBL" id="CAB3266672.1"/>
    </source>
</evidence>
<feature type="transmembrane region" description="Helical" evidence="2">
    <location>
        <begin position="321"/>
        <end position="340"/>
    </location>
</feature>
<evidence type="ECO:0000256" key="1">
    <source>
        <dbReference type="ARBA" id="ARBA00009063"/>
    </source>
</evidence>
<dbReference type="Pfam" id="PF26585">
    <property type="entry name" value="STX17_N"/>
    <property type="match status" value="1"/>
</dbReference>
<dbReference type="InterPro" id="IPR010989">
    <property type="entry name" value="SNARE"/>
</dbReference>
<protein>
    <submittedName>
        <fullName evidence="4">Syntaxin-17-like</fullName>
    </submittedName>
</protein>
<keyword evidence="2" id="KW-1133">Transmembrane helix</keyword>
<dbReference type="InterPro" id="IPR045242">
    <property type="entry name" value="Syntaxin"/>
</dbReference>
<name>A0A6F9DTB3_9ASCI</name>
<dbReference type="PANTHER" id="PTHR19957">
    <property type="entry name" value="SYNTAXIN"/>
    <property type="match status" value="1"/>
</dbReference>
<dbReference type="InterPro" id="IPR059001">
    <property type="entry name" value="STX17_N"/>
</dbReference>
<dbReference type="GO" id="GO:0005484">
    <property type="term" value="F:SNAP receptor activity"/>
    <property type="evidence" value="ECO:0007669"/>
    <property type="project" value="TreeGrafter"/>
</dbReference>
<reference evidence="4" key="1">
    <citation type="submission" date="2020-04" db="EMBL/GenBank/DDBJ databases">
        <authorList>
            <person name="Neveu A P."/>
        </authorList>
    </citation>
    <scope>NUCLEOTIDE SEQUENCE</scope>
    <source>
        <tissue evidence="4">Whole embryo</tissue>
    </source>
</reference>
<comment type="similarity">
    <text evidence="1">Belongs to the syntaxin family.</text>
</comment>
<accession>A0A6F9DTB3</accession>
<gene>
    <name evidence="4" type="primary">Stx17-001</name>
</gene>
<dbReference type="AlphaFoldDB" id="A0A6F9DTB3"/>
<dbReference type="GO" id="GO:0006906">
    <property type="term" value="P:vesicle fusion"/>
    <property type="evidence" value="ECO:0007669"/>
    <property type="project" value="TreeGrafter"/>
</dbReference>
<dbReference type="EMBL" id="LR790810">
    <property type="protein sequence ID" value="CAB3266672.1"/>
    <property type="molecule type" value="mRNA"/>
</dbReference>
<proteinExistence type="evidence at transcript level"/>
<dbReference type="GO" id="GO:0048278">
    <property type="term" value="P:vesicle docking"/>
    <property type="evidence" value="ECO:0007669"/>
    <property type="project" value="TreeGrafter"/>
</dbReference>
<dbReference type="Gene3D" id="1.20.5.110">
    <property type="match status" value="1"/>
</dbReference>
<evidence type="ECO:0000256" key="2">
    <source>
        <dbReference type="SAM" id="Phobius"/>
    </source>
</evidence>
<dbReference type="InterPro" id="IPR000727">
    <property type="entry name" value="T_SNARE_dom"/>
</dbReference>
<feature type="transmembrane region" description="Helical" evidence="2">
    <location>
        <begin position="296"/>
        <end position="315"/>
    </location>
</feature>
<dbReference type="GO" id="GO:0031201">
    <property type="term" value="C:SNARE complex"/>
    <property type="evidence" value="ECO:0007669"/>
    <property type="project" value="TreeGrafter"/>
</dbReference>
<dbReference type="PROSITE" id="PS50192">
    <property type="entry name" value="T_SNARE"/>
    <property type="match status" value="1"/>
</dbReference>
<dbReference type="GO" id="GO:0006886">
    <property type="term" value="P:intracellular protein transport"/>
    <property type="evidence" value="ECO:0007669"/>
    <property type="project" value="TreeGrafter"/>
</dbReference>
<sequence>MNLWKLGRPRVLSLNLQTVREDLTKAIWRQEPIPQDIDLFELNRFLIGKRKINFESVSPTVEEFVEIYVPLQVDKIYSVCCLIEKLKHLNNEEELKLKYEEASDVIQSLKQHLIEIDKLENHILEKDIDDFDLRVKPAKEKLRNATNHLLETTGHNIITCSGASQQNNQGFPPIRSPKARDLLSFLNGEETNDNNFQETSFNEHQIQTVEEQLPEVKKIDDDNLTLITCDKTSLEESLENLNHELLEVQELMNEFHQFVHLQGETVDEISGNVDCAEDNVIQGNVQLKKANILKAALFPILGAVVGGAVAGPIGFVAGAKVGSVTGGLAMAGVTGSVVGYQGGKLLKKRQQEQIELSNLNESDR</sequence>
<keyword evidence="2" id="KW-0472">Membrane</keyword>